<evidence type="ECO:0000256" key="3">
    <source>
        <dbReference type="ARBA" id="ARBA00023065"/>
    </source>
</evidence>
<organism evidence="6 7">
    <name type="scientific">Forsythia ovata</name>
    <dbReference type="NCBI Taxonomy" id="205694"/>
    <lineage>
        <taxon>Eukaryota</taxon>
        <taxon>Viridiplantae</taxon>
        <taxon>Streptophyta</taxon>
        <taxon>Embryophyta</taxon>
        <taxon>Tracheophyta</taxon>
        <taxon>Spermatophyta</taxon>
        <taxon>Magnoliopsida</taxon>
        <taxon>eudicotyledons</taxon>
        <taxon>Gunneridae</taxon>
        <taxon>Pentapetalae</taxon>
        <taxon>asterids</taxon>
        <taxon>lamiids</taxon>
        <taxon>Lamiales</taxon>
        <taxon>Oleaceae</taxon>
        <taxon>Forsythieae</taxon>
        <taxon>Forsythia</taxon>
    </lineage>
</organism>
<evidence type="ECO:0000256" key="4">
    <source>
        <dbReference type="SAM" id="Phobius"/>
    </source>
</evidence>
<sequence>MAPYIHSLPPTIAISSLMVLIFFTTFVKGRILKINSSDDLISDGIDHVDSQYPALTANGYLLSASTCQHTYGFLPCAENAGGYIFQIAVYQGLLIFGEWQLSTGSKVLFNIFGNSNFVGIIFRILTSLPAMLMMMLSGVLGSKENAQSQVSLGVGIYAGITVFTLTLQWGICLIVGARKLGQESRPDHSESPASCCLGVIEKLTELNDTGIKIDDKTRYTAGIMLLSLIPYVIVQLVDIFNTSHIVILIALIVSASFLVSYFIYQEYNPWMQKRSLEYIKYEILRKAFLQYVERRGKLIDEDGNPNLRVINNLFAETDKDADGYVCGHELDRLMNIFMPRKLNIDKQSFVSLAMEKFDTDKDDKINRSEFTKACIWMADTNAQTRSDDSSSRKFSDEASFLIHANFKTLCYSEFQQFNQMEENKLEIDQILSKILKQAESLLLKEESFVADDGRPNTESIKK</sequence>
<dbReference type="InterPro" id="IPR018247">
    <property type="entry name" value="EF_Hand_1_Ca_BS"/>
</dbReference>
<name>A0ABD1S2H4_9LAMI</name>
<dbReference type="GO" id="GO:0015297">
    <property type="term" value="F:antiporter activity"/>
    <property type="evidence" value="ECO:0007669"/>
    <property type="project" value="UniProtKB-KW"/>
</dbReference>
<dbReference type="CDD" id="cd00051">
    <property type="entry name" value="EFh"/>
    <property type="match status" value="1"/>
</dbReference>
<keyword evidence="1" id="KW-0050">Antiport</keyword>
<keyword evidence="2" id="KW-0106">Calcium</keyword>
<keyword evidence="4" id="KW-1133">Transmembrane helix</keyword>
<gene>
    <name evidence="6" type="ORF">Fot_38685</name>
</gene>
<dbReference type="PANTHER" id="PTHR31503">
    <property type="entry name" value="VACUOLAR CALCIUM ION TRANSPORTER"/>
    <property type="match status" value="1"/>
</dbReference>
<dbReference type="EMBL" id="JBFOLJ010000011">
    <property type="protein sequence ID" value="KAL2494928.1"/>
    <property type="molecule type" value="Genomic_DNA"/>
</dbReference>
<evidence type="ECO:0000313" key="7">
    <source>
        <dbReference type="Proteomes" id="UP001604277"/>
    </source>
</evidence>
<dbReference type="Gene3D" id="1.10.238.10">
    <property type="entry name" value="EF-hand"/>
    <property type="match status" value="1"/>
</dbReference>
<feature type="domain" description="EF-hand" evidence="5">
    <location>
        <begin position="305"/>
        <end position="340"/>
    </location>
</feature>
<feature type="domain" description="EF-hand" evidence="5">
    <location>
        <begin position="345"/>
        <end position="380"/>
    </location>
</feature>
<reference evidence="7" key="1">
    <citation type="submission" date="2024-07" db="EMBL/GenBank/DDBJ databases">
        <title>Two chromosome-level genome assemblies of Korean endemic species Abeliophyllum distichum and Forsythia ovata (Oleaceae).</title>
        <authorList>
            <person name="Jang H."/>
        </authorList>
    </citation>
    <scope>NUCLEOTIDE SEQUENCE [LARGE SCALE GENOMIC DNA]</scope>
</reference>
<feature type="transmembrane region" description="Helical" evidence="4">
    <location>
        <begin position="152"/>
        <end position="175"/>
    </location>
</feature>
<dbReference type="InterPro" id="IPR004713">
    <property type="entry name" value="CaH_exchang"/>
</dbReference>
<feature type="transmembrane region" description="Helical" evidence="4">
    <location>
        <begin position="219"/>
        <end position="237"/>
    </location>
</feature>
<evidence type="ECO:0000256" key="2">
    <source>
        <dbReference type="ARBA" id="ARBA00022837"/>
    </source>
</evidence>
<dbReference type="InterPro" id="IPR011992">
    <property type="entry name" value="EF-hand-dom_pair"/>
</dbReference>
<dbReference type="PROSITE" id="PS50222">
    <property type="entry name" value="EF_HAND_2"/>
    <property type="match status" value="2"/>
</dbReference>
<evidence type="ECO:0000313" key="6">
    <source>
        <dbReference type="EMBL" id="KAL2494928.1"/>
    </source>
</evidence>
<dbReference type="Proteomes" id="UP001604277">
    <property type="component" value="Unassembled WGS sequence"/>
</dbReference>
<feature type="transmembrane region" description="Helical" evidence="4">
    <location>
        <begin position="120"/>
        <end position="140"/>
    </location>
</feature>
<keyword evidence="4" id="KW-0472">Membrane</keyword>
<dbReference type="InterPro" id="IPR002048">
    <property type="entry name" value="EF_hand_dom"/>
</dbReference>
<dbReference type="Pfam" id="PF13499">
    <property type="entry name" value="EF-hand_7"/>
    <property type="match status" value="1"/>
</dbReference>
<feature type="transmembrane region" description="Helical" evidence="4">
    <location>
        <begin position="243"/>
        <end position="264"/>
    </location>
</feature>
<comment type="caution">
    <text evidence="6">The sequence shown here is derived from an EMBL/GenBank/DDBJ whole genome shotgun (WGS) entry which is preliminary data.</text>
</comment>
<dbReference type="SMART" id="SM00054">
    <property type="entry name" value="EFh"/>
    <property type="match status" value="2"/>
</dbReference>
<keyword evidence="4" id="KW-0812">Transmembrane</keyword>
<keyword evidence="7" id="KW-1185">Reference proteome</keyword>
<proteinExistence type="predicted"/>
<dbReference type="GO" id="GO:0070588">
    <property type="term" value="P:calcium ion transmembrane transport"/>
    <property type="evidence" value="ECO:0007669"/>
    <property type="project" value="UniProtKB-ARBA"/>
</dbReference>
<dbReference type="AlphaFoldDB" id="A0ABD1S2H4"/>
<keyword evidence="3" id="KW-0406">Ion transport</keyword>
<dbReference type="PROSITE" id="PS00018">
    <property type="entry name" value="EF_HAND_1"/>
    <property type="match status" value="2"/>
</dbReference>
<dbReference type="SUPFAM" id="SSF47473">
    <property type="entry name" value="EF-hand"/>
    <property type="match status" value="1"/>
</dbReference>
<evidence type="ECO:0000259" key="5">
    <source>
        <dbReference type="PROSITE" id="PS50222"/>
    </source>
</evidence>
<keyword evidence="1" id="KW-0813">Transport</keyword>
<accession>A0ABD1S2H4</accession>
<evidence type="ECO:0000256" key="1">
    <source>
        <dbReference type="ARBA" id="ARBA00022449"/>
    </source>
</evidence>
<feature type="transmembrane region" description="Helical" evidence="4">
    <location>
        <begin position="6"/>
        <end position="27"/>
    </location>
</feature>
<dbReference type="PANTHER" id="PTHR31503:SF85">
    <property type="entry name" value="CALCIUM-BINDING EF-HAND FAMILY PROTEIN"/>
    <property type="match status" value="1"/>
</dbReference>
<protein>
    <submittedName>
        <fullName evidence="6">Sodium/calcium exchanger family protein/calcium-binding EF hand family protein</fullName>
    </submittedName>
</protein>